<dbReference type="EMBL" id="JAEAOA010000401">
    <property type="protein sequence ID" value="KAK3580736.1"/>
    <property type="molecule type" value="Genomic_DNA"/>
</dbReference>
<comment type="subcellular location">
    <subcellularLocation>
        <location evidence="1">Membrane</location>
        <topology evidence="1">Multi-pass membrane protein</topology>
    </subcellularLocation>
</comment>
<dbReference type="Pfam" id="PF00858">
    <property type="entry name" value="ASC"/>
    <property type="match status" value="1"/>
</dbReference>
<keyword evidence="4 12" id="KW-0812">Transmembrane</keyword>
<evidence type="ECO:0000313" key="15">
    <source>
        <dbReference type="Proteomes" id="UP001195483"/>
    </source>
</evidence>
<accession>A0AAE0RW66</accession>
<evidence type="ECO:0000313" key="14">
    <source>
        <dbReference type="EMBL" id="KAK3580736.1"/>
    </source>
</evidence>
<name>A0AAE0RW66_9BIVA</name>
<evidence type="ECO:0000256" key="4">
    <source>
        <dbReference type="ARBA" id="ARBA00022692"/>
    </source>
</evidence>
<evidence type="ECO:0000256" key="6">
    <source>
        <dbReference type="ARBA" id="ARBA00023053"/>
    </source>
</evidence>
<evidence type="ECO:0000256" key="2">
    <source>
        <dbReference type="ARBA" id="ARBA00022448"/>
    </source>
</evidence>
<feature type="non-terminal residue" evidence="14">
    <location>
        <position position="163"/>
    </location>
</feature>
<keyword evidence="3 12" id="KW-0894">Sodium channel</keyword>
<evidence type="ECO:0000256" key="3">
    <source>
        <dbReference type="ARBA" id="ARBA00022461"/>
    </source>
</evidence>
<evidence type="ECO:0000256" key="13">
    <source>
        <dbReference type="SAM" id="Phobius"/>
    </source>
</evidence>
<gene>
    <name evidence="14" type="ORF">CHS0354_005746</name>
</gene>
<comment type="caution">
    <text evidence="14">The sequence shown here is derived from an EMBL/GenBank/DDBJ whole genome shotgun (WGS) entry which is preliminary data.</text>
</comment>
<reference evidence="14" key="3">
    <citation type="submission" date="2023-05" db="EMBL/GenBank/DDBJ databases">
        <authorList>
            <person name="Smith C.H."/>
        </authorList>
    </citation>
    <scope>NUCLEOTIDE SEQUENCE</scope>
    <source>
        <strain evidence="14">CHS0354</strain>
        <tissue evidence="14">Mantle</tissue>
    </source>
</reference>
<keyword evidence="5 13" id="KW-1133">Transmembrane helix</keyword>
<sequence length="163" mass="18802">RVNLEFDQGDPQCNCSPPCKERVFEKTISGRSWPNKDYLTNVLVQEMCEQKNNTNSTSSKSLSIPCQYLKNQTFEAHADEYQYNFLRVVIYFEDLNYESIEQEPLYEATRFLSDIGGALGLFTGASVLTIVELLQLIAEIIIYFSNKRHYKTKVEAFKQTVSD</sequence>
<keyword evidence="6" id="KW-0915">Sodium</keyword>
<evidence type="ECO:0000256" key="11">
    <source>
        <dbReference type="ARBA" id="ARBA00023303"/>
    </source>
</evidence>
<reference evidence="14" key="1">
    <citation type="journal article" date="2021" name="Genome Biol. Evol.">
        <title>A High-Quality Reference Genome for a Parasitic Bivalve with Doubly Uniparental Inheritance (Bivalvia: Unionida).</title>
        <authorList>
            <person name="Smith C.H."/>
        </authorList>
    </citation>
    <scope>NUCLEOTIDE SEQUENCE</scope>
    <source>
        <strain evidence="14">CHS0354</strain>
    </source>
</reference>
<keyword evidence="10 12" id="KW-0739">Sodium transport</keyword>
<proteinExistence type="inferred from homology"/>
<dbReference type="GO" id="GO:0005886">
    <property type="term" value="C:plasma membrane"/>
    <property type="evidence" value="ECO:0007669"/>
    <property type="project" value="TreeGrafter"/>
</dbReference>
<organism evidence="14 15">
    <name type="scientific">Potamilus streckersoni</name>
    <dbReference type="NCBI Taxonomy" id="2493646"/>
    <lineage>
        <taxon>Eukaryota</taxon>
        <taxon>Metazoa</taxon>
        <taxon>Spiralia</taxon>
        <taxon>Lophotrochozoa</taxon>
        <taxon>Mollusca</taxon>
        <taxon>Bivalvia</taxon>
        <taxon>Autobranchia</taxon>
        <taxon>Heteroconchia</taxon>
        <taxon>Palaeoheterodonta</taxon>
        <taxon>Unionida</taxon>
        <taxon>Unionoidea</taxon>
        <taxon>Unionidae</taxon>
        <taxon>Ambleminae</taxon>
        <taxon>Lampsilini</taxon>
        <taxon>Potamilus</taxon>
    </lineage>
</organism>
<dbReference type="Proteomes" id="UP001195483">
    <property type="component" value="Unassembled WGS sequence"/>
</dbReference>
<evidence type="ECO:0000256" key="1">
    <source>
        <dbReference type="ARBA" id="ARBA00004141"/>
    </source>
</evidence>
<keyword evidence="2 12" id="KW-0813">Transport</keyword>
<keyword evidence="11 12" id="KW-0407">Ion channel</keyword>
<evidence type="ECO:0000256" key="9">
    <source>
        <dbReference type="ARBA" id="ARBA00023180"/>
    </source>
</evidence>
<comment type="similarity">
    <text evidence="12">Belongs to the amiloride-sensitive sodium channel (TC 1.A.6) family.</text>
</comment>
<keyword evidence="7 12" id="KW-0406">Ion transport</keyword>
<dbReference type="FunFam" id="1.10.287.770:FF:000001">
    <property type="entry name" value="Acid-sensing ion channel subunit 1"/>
    <property type="match status" value="1"/>
</dbReference>
<protein>
    <submittedName>
        <fullName evidence="14">Uncharacterized protein</fullName>
    </submittedName>
</protein>
<dbReference type="PANTHER" id="PTHR11690:SF248">
    <property type="entry name" value="PICKPOCKET 17, ISOFORM A"/>
    <property type="match status" value="1"/>
</dbReference>
<evidence type="ECO:0000256" key="10">
    <source>
        <dbReference type="ARBA" id="ARBA00023201"/>
    </source>
</evidence>
<dbReference type="Gene3D" id="1.10.287.770">
    <property type="entry name" value="YojJ-like"/>
    <property type="match status" value="1"/>
</dbReference>
<keyword evidence="15" id="KW-1185">Reference proteome</keyword>
<dbReference type="GO" id="GO:0015280">
    <property type="term" value="F:ligand-gated sodium channel activity"/>
    <property type="evidence" value="ECO:0007669"/>
    <property type="project" value="TreeGrafter"/>
</dbReference>
<evidence type="ECO:0000256" key="12">
    <source>
        <dbReference type="RuleBase" id="RU000679"/>
    </source>
</evidence>
<keyword evidence="9" id="KW-0325">Glycoprotein</keyword>
<feature type="transmembrane region" description="Helical" evidence="13">
    <location>
        <begin position="119"/>
        <end position="144"/>
    </location>
</feature>
<keyword evidence="8 13" id="KW-0472">Membrane</keyword>
<dbReference type="InterPro" id="IPR001873">
    <property type="entry name" value="ENaC"/>
</dbReference>
<evidence type="ECO:0000256" key="7">
    <source>
        <dbReference type="ARBA" id="ARBA00023065"/>
    </source>
</evidence>
<evidence type="ECO:0000256" key="8">
    <source>
        <dbReference type="ARBA" id="ARBA00023136"/>
    </source>
</evidence>
<evidence type="ECO:0000256" key="5">
    <source>
        <dbReference type="ARBA" id="ARBA00022989"/>
    </source>
</evidence>
<reference evidence="14" key="2">
    <citation type="journal article" date="2021" name="Genome Biol. Evol.">
        <title>Developing a high-quality reference genome for a parasitic bivalve with doubly uniparental inheritance (Bivalvia: Unionida).</title>
        <authorList>
            <person name="Smith C.H."/>
        </authorList>
    </citation>
    <scope>NUCLEOTIDE SEQUENCE</scope>
    <source>
        <strain evidence="14">CHS0354</strain>
        <tissue evidence="14">Mantle</tissue>
    </source>
</reference>
<dbReference type="AlphaFoldDB" id="A0AAE0RW66"/>
<dbReference type="PANTHER" id="PTHR11690">
    <property type="entry name" value="AMILORIDE-SENSITIVE SODIUM CHANNEL-RELATED"/>
    <property type="match status" value="1"/>
</dbReference>